<accession>A0A0F9XAM4</accession>
<reference evidence="1" key="1">
    <citation type="journal article" date="2015" name="Nature">
        <title>Complex archaea that bridge the gap between prokaryotes and eukaryotes.</title>
        <authorList>
            <person name="Spang A."/>
            <person name="Saw J.H."/>
            <person name="Jorgensen S.L."/>
            <person name="Zaremba-Niedzwiedzka K."/>
            <person name="Martijn J."/>
            <person name="Lind A.E."/>
            <person name="van Eijk R."/>
            <person name="Schleper C."/>
            <person name="Guy L."/>
            <person name="Ettema T.J."/>
        </authorList>
    </citation>
    <scope>NUCLEOTIDE SEQUENCE</scope>
</reference>
<organism evidence="1">
    <name type="scientific">marine sediment metagenome</name>
    <dbReference type="NCBI Taxonomy" id="412755"/>
    <lineage>
        <taxon>unclassified sequences</taxon>
        <taxon>metagenomes</taxon>
        <taxon>ecological metagenomes</taxon>
    </lineage>
</organism>
<evidence type="ECO:0000313" key="1">
    <source>
        <dbReference type="EMBL" id="KKN88713.1"/>
    </source>
</evidence>
<gene>
    <name evidence="1" type="ORF">LCGC14_0246040</name>
</gene>
<name>A0A0F9XAM4_9ZZZZ</name>
<proteinExistence type="predicted"/>
<comment type="caution">
    <text evidence="1">The sequence shown here is derived from an EMBL/GenBank/DDBJ whole genome shotgun (WGS) entry which is preliminary data.</text>
</comment>
<protein>
    <submittedName>
        <fullName evidence="1">Uncharacterized protein</fullName>
    </submittedName>
</protein>
<dbReference type="AlphaFoldDB" id="A0A0F9XAM4"/>
<sequence>MQGVHRLDVELRKNDPEHPIAVLTEKEFISLFKAAEASGKLELNQDEGKLETL</sequence>
<dbReference type="EMBL" id="LAZR01000126">
    <property type="protein sequence ID" value="KKN88713.1"/>
    <property type="molecule type" value="Genomic_DNA"/>
</dbReference>